<name>A0A453F4N6_AEGTS</name>
<reference evidence="2" key="1">
    <citation type="journal article" date="2014" name="Science">
        <title>Ancient hybridizations among the ancestral genomes of bread wheat.</title>
        <authorList>
            <consortium name="International Wheat Genome Sequencing Consortium,"/>
            <person name="Marcussen T."/>
            <person name="Sandve S.R."/>
            <person name="Heier L."/>
            <person name="Spannagl M."/>
            <person name="Pfeifer M."/>
            <person name="Jakobsen K.S."/>
            <person name="Wulff B.B."/>
            <person name="Steuernagel B."/>
            <person name="Mayer K.F."/>
            <person name="Olsen O.A."/>
        </authorList>
    </citation>
    <scope>NUCLEOTIDE SEQUENCE [LARGE SCALE GENOMIC DNA]</scope>
    <source>
        <strain evidence="2">cv. AL8/78</strain>
    </source>
</reference>
<dbReference type="EnsemblPlants" id="AET3Gv20573400.1">
    <property type="protein sequence ID" value="AET3Gv20573400.1"/>
    <property type="gene ID" value="AET3Gv20573400"/>
</dbReference>
<keyword evidence="2" id="KW-1185">Reference proteome</keyword>
<reference evidence="1" key="4">
    <citation type="submission" date="2019-03" db="UniProtKB">
        <authorList>
            <consortium name="EnsemblPlants"/>
        </authorList>
    </citation>
    <scope>IDENTIFICATION</scope>
</reference>
<sequence length="66" mass="7198">PVDLQGKAVVIMKDIGGWIQEVDGRVEVDFDKADEATLDKLEWLLALATMRKEAGVLDNQTRSGAA</sequence>
<organism evidence="1 2">
    <name type="scientific">Aegilops tauschii subsp. strangulata</name>
    <name type="common">Goatgrass</name>
    <dbReference type="NCBI Taxonomy" id="200361"/>
    <lineage>
        <taxon>Eukaryota</taxon>
        <taxon>Viridiplantae</taxon>
        <taxon>Streptophyta</taxon>
        <taxon>Embryophyta</taxon>
        <taxon>Tracheophyta</taxon>
        <taxon>Spermatophyta</taxon>
        <taxon>Magnoliopsida</taxon>
        <taxon>Liliopsida</taxon>
        <taxon>Poales</taxon>
        <taxon>Poaceae</taxon>
        <taxon>BOP clade</taxon>
        <taxon>Pooideae</taxon>
        <taxon>Triticodae</taxon>
        <taxon>Triticeae</taxon>
        <taxon>Triticinae</taxon>
        <taxon>Aegilops</taxon>
    </lineage>
</organism>
<accession>A0A453F4N6</accession>
<proteinExistence type="predicted"/>
<dbReference type="Gramene" id="AET3Gv20573400.1">
    <property type="protein sequence ID" value="AET3Gv20573400.1"/>
    <property type="gene ID" value="AET3Gv20573400"/>
</dbReference>
<evidence type="ECO:0000313" key="2">
    <source>
        <dbReference type="Proteomes" id="UP000015105"/>
    </source>
</evidence>
<dbReference type="AlphaFoldDB" id="A0A453F4N6"/>
<reference evidence="2" key="2">
    <citation type="journal article" date="2017" name="Nat. Plants">
        <title>The Aegilops tauschii genome reveals multiple impacts of transposons.</title>
        <authorList>
            <person name="Zhao G."/>
            <person name="Zou C."/>
            <person name="Li K."/>
            <person name="Wang K."/>
            <person name="Li T."/>
            <person name="Gao L."/>
            <person name="Zhang X."/>
            <person name="Wang H."/>
            <person name="Yang Z."/>
            <person name="Liu X."/>
            <person name="Jiang W."/>
            <person name="Mao L."/>
            <person name="Kong X."/>
            <person name="Jiao Y."/>
            <person name="Jia J."/>
        </authorList>
    </citation>
    <scope>NUCLEOTIDE SEQUENCE [LARGE SCALE GENOMIC DNA]</scope>
    <source>
        <strain evidence="2">cv. AL8/78</strain>
    </source>
</reference>
<evidence type="ECO:0000313" key="1">
    <source>
        <dbReference type="EnsemblPlants" id="AET3Gv20573400.1"/>
    </source>
</evidence>
<reference evidence="1" key="5">
    <citation type="journal article" date="2021" name="G3 (Bethesda)">
        <title>Aegilops tauschii genome assembly Aet v5.0 features greater sequence contiguity and improved annotation.</title>
        <authorList>
            <person name="Wang L."/>
            <person name="Zhu T."/>
            <person name="Rodriguez J.C."/>
            <person name="Deal K.R."/>
            <person name="Dubcovsky J."/>
            <person name="McGuire P.E."/>
            <person name="Lux T."/>
            <person name="Spannagl M."/>
            <person name="Mayer K.F.X."/>
            <person name="Baldrich P."/>
            <person name="Meyers B.C."/>
            <person name="Huo N."/>
            <person name="Gu Y.Q."/>
            <person name="Zhou H."/>
            <person name="Devos K.M."/>
            <person name="Bennetzen J.L."/>
            <person name="Unver T."/>
            <person name="Budak H."/>
            <person name="Gulick P.J."/>
            <person name="Galiba G."/>
            <person name="Kalapos B."/>
            <person name="Nelson D.R."/>
            <person name="Li P."/>
            <person name="You F.M."/>
            <person name="Luo M.C."/>
            <person name="Dvorak J."/>
        </authorList>
    </citation>
    <scope>NUCLEOTIDE SEQUENCE [LARGE SCALE GENOMIC DNA]</scope>
    <source>
        <strain evidence="1">cv. AL8/78</strain>
    </source>
</reference>
<dbReference type="Proteomes" id="UP000015105">
    <property type="component" value="Chromosome 3D"/>
</dbReference>
<protein>
    <submittedName>
        <fullName evidence="1">Uncharacterized protein</fullName>
    </submittedName>
</protein>
<reference evidence="1" key="3">
    <citation type="journal article" date="2017" name="Nature">
        <title>Genome sequence of the progenitor of the wheat D genome Aegilops tauschii.</title>
        <authorList>
            <person name="Luo M.C."/>
            <person name="Gu Y.Q."/>
            <person name="Puiu D."/>
            <person name="Wang H."/>
            <person name="Twardziok S.O."/>
            <person name="Deal K.R."/>
            <person name="Huo N."/>
            <person name="Zhu T."/>
            <person name="Wang L."/>
            <person name="Wang Y."/>
            <person name="McGuire P.E."/>
            <person name="Liu S."/>
            <person name="Long H."/>
            <person name="Ramasamy R.K."/>
            <person name="Rodriguez J.C."/>
            <person name="Van S.L."/>
            <person name="Yuan L."/>
            <person name="Wang Z."/>
            <person name="Xia Z."/>
            <person name="Xiao L."/>
            <person name="Anderson O.D."/>
            <person name="Ouyang S."/>
            <person name="Liang Y."/>
            <person name="Zimin A.V."/>
            <person name="Pertea G."/>
            <person name="Qi P."/>
            <person name="Bennetzen J.L."/>
            <person name="Dai X."/>
            <person name="Dawson M.W."/>
            <person name="Muller H.G."/>
            <person name="Kugler K."/>
            <person name="Rivarola-Duarte L."/>
            <person name="Spannagl M."/>
            <person name="Mayer K.F.X."/>
            <person name="Lu F.H."/>
            <person name="Bevan M.W."/>
            <person name="Leroy P."/>
            <person name="Li P."/>
            <person name="You F.M."/>
            <person name="Sun Q."/>
            <person name="Liu Z."/>
            <person name="Lyons E."/>
            <person name="Wicker T."/>
            <person name="Salzberg S.L."/>
            <person name="Devos K.M."/>
            <person name="Dvorak J."/>
        </authorList>
    </citation>
    <scope>NUCLEOTIDE SEQUENCE [LARGE SCALE GENOMIC DNA]</scope>
    <source>
        <strain evidence="1">cv. AL8/78</strain>
    </source>
</reference>